<dbReference type="SUPFAM" id="SSF53098">
    <property type="entry name" value="Ribonuclease H-like"/>
    <property type="match status" value="1"/>
</dbReference>
<dbReference type="GO" id="GO:0003676">
    <property type="term" value="F:nucleic acid binding"/>
    <property type="evidence" value="ECO:0007669"/>
    <property type="project" value="InterPro"/>
</dbReference>
<proteinExistence type="predicted"/>
<evidence type="ECO:0000313" key="2">
    <source>
        <dbReference type="Proteomes" id="UP000253647"/>
    </source>
</evidence>
<accession>A0A368X6S5</accession>
<organism evidence="1 2">
    <name type="scientific">Marinobacter nauticus</name>
    <name type="common">Marinobacter hydrocarbonoclasticus</name>
    <name type="synonym">Marinobacter aquaeolei</name>
    <dbReference type="NCBI Taxonomy" id="2743"/>
    <lineage>
        <taxon>Bacteria</taxon>
        <taxon>Pseudomonadati</taxon>
        <taxon>Pseudomonadota</taxon>
        <taxon>Gammaproteobacteria</taxon>
        <taxon>Pseudomonadales</taxon>
        <taxon>Marinobacteraceae</taxon>
        <taxon>Marinobacter</taxon>
    </lineage>
</organism>
<evidence type="ECO:0000313" key="1">
    <source>
        <dbReference type="EMBL" id="RCW62886.1"/>
    </source>
</evidence>
<dbReference type="RefSeq" id="WP_114435372.1">
    <property type="nucleotide sequence ID" value="NZ_QPJI01000020.1"/>
</dbReference>
<comment type="caution">
    <text evidence="1">The sequence shown here is derived from an EMBL/GenBank/DDBJ whole genome shotgun (WGS) entry which is preliminary data.</text>
</comment>
<protein>
    <submittedName>
        <fullName evidence="1">Uncharacterized protein</fullName>
    </submittedName>
</protein>
<sequence>MRRAYLDTEFTTLNQYSYKLISLALVVPQGPELYVELTDAWTESDCSDFVLEIVLPQLDLDLYGRTTEQARAELLSFLRALGPVEIICDAPDWDWPLLAWLAGPPGLPKTVIQGTIMARIETTYSAAAPPHRALDDARLLAELLEKPKGN</sequence>
<dbReference type="InterPro" id="IPR012337">
    <property type="entry name" value="RNaseH-like_sf"/>
</dbReference>
<dbReference type="EMBL" id="QPJI01000020">
    <property type="protein sequence ID" value="RCW62886.1"/>
    <property type="molecule type" value="Genomic_DNA"/>
</dbReference>
<reference evidence="1 2" key="1">
    <citation type="submission" date="2018-07" db="EMBL/GenBank/DDBJ databases">
        <title>Freshwater and sediment microbial communities from various areas in North America, analyzing microbe dynamics in response to fracking.</title>
        <authorList>
            <person name="Lamendella R."/>
        </authorList>
    </citation>
    <scope>NUCLEOTIDE SEQUENCE [LARGE SCALE GENOMIC DNA]</scope>
    <source>
        <strain evidence="1 2">105B</strain>
    </source>
</reference>
<dbReference type="InterPro" id="IPR036397">
    <property type="entry name" value="RNaseH_sf"/>
</dbReference>
<gene>
    <name evidence="1" type="ORF">DET61_1208</name>
</gene>
<name>A0A368X6S5_MARNT</name>
<dbReference type="AlphaFoldDB" id="A0A368X6S5"/>
<dbReference type="Proteomes" id="UP000253647">
    <property type="component" value="Unassembled WGS sequence"/>
</dbReference>
<dbReference type="Gene3D" id="3.30.420.10">
    <property type="entry name" value="Ribonuclease H-like superfamily/Ribonuclease H"/>
    <property type="match status" value="1"/>
</dbReference>